<reference evidence="3" key="1">
    <citation type="submission" date="2018-01" db="EMBL/GenBank/DDBJ databases">
        <authorList>
            <person name="Alioto T."/>
            <person name="Alioto T."/>
        </authorList>
    </citation>
    <scope>NUCLEOTIDE SEQUENCE [LARGE SCALE GENOMIC DNA]</scope>
</reference>
<dbReference type="EMBL" id="OUUW01000006">
    <property type="protein sequence ID" value="SPP82200.1"/>
    <property type="molecule type" value="Genomic_DNA"/>
</dbReference>
<evidence type="ECO:0000313" key="3">
    <source>
        <dbReference type="Proteomes" id="UP000268350"/>
    </source>
</evidence>
<feature type="chain" id="PRO_5017261273" evidence="1">
    <location>
        <begin position="42"/>
        <end position="141"/>
    </location>
</feature>
<evidence type="ECO:0000256" key="1">
    <source>
        <dbReference type="SAM" id="SignalP"/>
    </source>
</evidence>
<feature type="signal peptide" evidence="1">
    <location>
        <begin position="1"/>
        <end position="41"/>
    </location>
</feature>
<dbReference type="OMA" id="NCCNLFC"/>
<proteinExistence type="predicted"/>
<accession>A0A3B0K2T2</accession>
<protein>
    <submittedName>
        <fullName evidence="2">Uncharacterized protein</fullName>
    </submittedName>
</protein>
<gene>
    <name evidence="2" type="ORF">DGUA_6G014024</name>
</gene>
<evidence type="ECO:0000313" key="2">
    <source>
        <dbReference type="EMBL" id="SPP82200.1"/>
    </source>
</evidence>
<dbReference type="STRING" id="7266.A0A3B0K2T2"/>
<keyword evidence="3" id="KW-1185">Reference proteome</keyword>
<name>A0A3B0K2T2_DROGU</name>
<dbReference type="OrthoDB" id="7854337at2759"/>
<organism evidence="2 3">
    <name type="scientific">Drosophila guanche</name>
    <name type="common">Fruit fly</name>
    <dbReference type="NCBI Taxonomy" id="7266"/>
    <lineage>
        <taxon>Eukaryota</taxon>
        <taxon>Metazoa</taxon>
        <taxon>Ecdysozoa</taxon>
        <taxon>Arthropoda</taxon>
        <taxon>Hexapoda</taxon>
        <taxon>Insecta</taxon>
        <taxon>Pterygota</taxon>
        <taxon>Neoptera</taxon>
        <taxon>Endopterygota</taxon>
        <taxon>Diptera</taxon>
        <taxon>Brachycera</taxon>
        <taxon>Muscomorpha</taxon>
        <taxon>Ephydroidea</taxon>
        <taxon>Drosophilidae</taxon>
        <taxon>Drosophila</taxon>
        <taxon>Sophophora</taxon>
    </lineage>
</organism>
<sequence length="141" mass="15826">MPRGTIKGACTHPKNPNVIEMAVKVLLGLLLLLIATELAFGCSNNLCPVVTNTNALCSGTLRYQCVCDFTCSEWDKPCNWCLTCPAEIQNINSCRDQKNKLPLFRLPNRNRKECLDINILTHKNSNCCDKFCQLNVKDVCF</sequence>
<dbReference type="Proteomes" id="UP000268350">
    <property type="component" value="Unassembled WGS sequence"/>
</dbReference>
<keyword evidence="1" id="KW-0732">Signal</keyword>
<dbReference type="AlphaFoldDB" id="A0A3B0K2T2"/>